<protein>
    <submittedName>
        <fullName evidence="3">Uncharacterized protein</fullName>
    </submittedName>
</protein>
<keyword evidence="2" id="KW-0812">Transmembrane</keyword>
<organism evidence="3 4">
    <name type="scientific">Rubroshorea leprosula</name>
    <dbReference type="NCBI Taxonomy" id="152421"/>
    <lineage>
        <taxon>Eukaryota</taxon>
        <taxon>Viridiplantae</taxon>
        <taxon>Streptophyta</taxon>
        <taxon>Embryophyta</taxon>
        <taxon>Tracheophyta</taxon>
        <taxon>Spermatophyta</taxon>
        <taxon>Magnoliopsida</taxon>
        <taxon>eudicotyledons</taxon>
        <taxon>Gunneridae</taxon>
        <taxon>Pentapetalae</taxon>
        <taxon>rosids</taxon>
        <taxon>malvids</taxon>
        <taxon>Malvales</taxon>
        <taxon>Dipterocarpaceae</taxon>
        <taxon>Rubroshorea</taxon>
    </lineage>
</organism>
<evidence type="ECO:0000256" key="1">
    <source>
        <dbReference type="SAM" id="MobiDB-lite"/>
    </source>
</evidence>
<proteinExistence type="predicted"/>
<dbReference type="AlphaFoldDB" id="A0AAV5LWT1"/>
<evidence type="ECO:0000313" key="3">
    <source>
        <dbReference type="EMBL" id="GKV41974.1"/>
    </source>
</evidence>
<evidence type="ECO:0000313" key="4">
    <source>
        <dbReference type="Proteomes" id="UP001054252"/>
    </source>
</evidence>
<name>A0AAV5LWT1_9ROSI</name>
<accession>A0AAV5LWT1</accession>
<feature type="region of interest" description="Disordered" evidence="1">
    <location>
        <begin position="195"/>
        <end position="238"/>
    </location>
</feature>
<feature type="transmembrane region" description="Helical" evidence="2">
    <location>
        <begin position="81"/>
        <end position="100"/>
    </location>
</feature>
<evidence type="ECO:0000256" key="2">
    <source>
        <dbReference type="SAM" id="Phobius"/>
    </source>
</evidence>
<keyword evidence="2" id="KW-0472">Membrane</keyword>
<keyword evidence="4" id="KW-1185">Reference proteome</keyword>
<dbReference type="EMBL" id="BPVZ01000154">
    <property type="protein sequence ID" value="GKV41974.1"/>
    <property type="molecule type" value="Genomic_DNA"/>
</dbReference>
<gene>
    <name evidence="3" type="ORF">SLEP1_g49437</name>
</gene>
<keyword evidence="2" id="KW-1133">Transmembrane helix</keyword>
<sequence length="238" mass="26294">MVECISLAIHLVKGVRFPLALLILCTLYHMVDLLHSDEILGASYSIIETYLCLSLLQMFAWERFHSYHFGHVAKGKALKEYLLAMCGYTSGTAPLTYSWIGKRKVKGQVLEADGFLDDHGNFNFHTYKTMLGALPKPSRDARSDCTIHAAMHYMVGNMGPRVLLPKQSYEVVIDDAGAEGEANEVVPSKKPILGKRKSVAYPPKSKAQRISTSLANKQSKATAPMPSNGKNYQGEKDG</sequence>
<feature type="transmembrane region" description="Helical" evidence="2">
    <location>
        <begin position="15"/>
        <end position="34"/>
    </location>
</feature>
<dbReference type="Proteomes" id="UP001054252">
    <property type="component" value="Unassembled WGS sequence"/>
</dbReference>
<comment type="caution">
    <text evidence="3">The sequence shown here is derived from an EMBL/GenBank/DDBJ whole genome shotgun (WGS) entry which is preliminary data.</text>
</comment>
<feature type="transmembrane region" description="Helical" evidence="2">
    <location>
        <begin position="41"/>
        <end position="61"/>
    </location>
</feature>
<reference evidence="3 4" key="1">
    <citation type="journal article" date="2021" name="Commun. Biol.">
        <title>The genome of Shorea leprosula (Dipterocarpaceae) highlights the ecological relevance of drought in aseasonal tropical rainforests.</title>
        <authorList>
            <person name="Ng K.K.S."/>
            <person name="Kobayashi M.J."/>
            <person name="Fawcett J.A."/>
            <person name="Hatakeyama M."/>
            <person name="Paape T."/>
            <person name="Ng C.H."/>
            <person name="Ang C.C."/>
            <person name="Tnah L.H."/>
            <person name="Lee C.T."/>
            <person name="Nishiyama T."/>
            <person name="Sese J."/>
            <person name="O'Brien M.J."/>
            <person name="Copetti D."/>
            <person name="Mohd Noor M.I."/>
            <person name="Ong R.C."/>
            <person name="Putra M."/>
            <person name="Sireger I.Z."/>
            <person name="Indrioko S."/>
            <person name="Kosugi Y."/>
            <person name="Izuno A."/>
            <person name="Isagi Y."/>
            <person name="Lee S.L."/>
            <person name="Shimizu K.K."/>
        </authorList>
    </citation>
    <scope>NUCLEOTIDE SEQUENCE [LARGE SCALE GENOMIC DNA]</scope>
    <source>
        <strain evidence="3">214</strain>
    </source>
</reference>
<feature type="compositionally biased region" description="Polar residues" evidence="1">
    <location>
        <begin position="208"/>
        <end position="221"/>
    </location>
</feature>